<comment type="caution">
    <text evidence="1">The sequence shown here is derived from an EMBL/GenBank/DDBJ whole genome shotgun (WGS) entry which is preliminary data.</text>
</comment>
<sequence length="83" mass="8986">MAIVPENQAVIHRRALLAQVTAFSSVLFSSSVNGVSEALASKLSASVGWPVVLSISTDIPPEGFLQLQQSLKQRLLQLKEKQQ</sequence>
<proteinExistence type="predicted"/>
<reference evidence="1 2" key="1">
    <citation type="journal article" date="2016" name="BMC Genomics">
        <title>Comparative genomics reveals Cyclospora cayetanensis possesses coccidia-like metabolism and invasion components but unique surface antigens.</title>
        <authorList>
            <person name="Liu S."/>
            <person name="Wang L."/>
            <person name="Zheng H."/>
            <person name="Xu Z."/>
            <person name="Roellig D.M."/>
            <person name="Li N."/>
            <person name="Frace M.A."/>
            <person name="Tang K."/>
            <person name="Arrowood M.J."/>
            <person name="Moss D.M."/>
            <person name="Zhang L."/>
            <person name="Feng Y."/>
            <person name="Xiao L."/>
        </authorList>
    </citation>
    <scope>NUCLEOTIDE SEQUENCE [LARGE SCALE GENOMIC DNA]</scope>
    <source>
        <strain evidence="1 2">CHN_HEN01</strain>
    </source>
</reference>
<dbReference type="AlphaFoldDB" id="A0A1D3D7D8"/>
<dbReference type="VEuPathDB" id="ToxoDB:cyc_03145"/>
<keyword evidence="2" id="KW-1185">Reference proteome</keyword>
<organism evidence="1 2">
    <name type="scientific">Cyclospora cayetanensis</name>
    <dbReference type="NCBI Taxonomy" id="88456"/>
    <lineage>
        <taxon>Eukaryota</taxon>
        <taxon>Sar</taxon>
        <taxon>Alveolata</taxon>
        <taxon>Apicomplexa</taxon>
        <taxon>Conoidasida</taxon>
        <taxon>Coccidia</taxon>
        <taxon>Eucoccidiorida</taxon>
        <taxon>Eimeriorina</taxon>
        <taxon>Eimeriidae</taxon>
        <taxon>Cyclospora</taxon>
    </lineage>
</organism>
<gene>
    <name evidence="1" type="ORF">cyc_03145</name>
</gene>
<dbReference type="EMBL" id="JROU02000423">
    <property type="protein sequence ID" value="OEH79330.1"/>
    <property type="molecule type" value="Genomic_DNA"/>
</dbReference>
<evidence type="ECO:0000313" key="1">
    <source>
        <dbReference type="EMBL" id="OEH79330.1"/>
    </source>
</evidence>
<accession>A0A1D3D7D8</accession>
<dbReference type="InParanoid" id="A0A1D3D7D8"/>
<dbReference type="Proteomes" id="UP000095192">
    <property type="component" value="Unassembled WGS sequence"/>
</dbReference>
<protein>
    <submittedName>
        <fullName evidence="1">Uncharacterized protein</fullName>
    </submittedName>
</protein>
<evidence type="ECO:0000313" key="2">
    <source>
        <dbReference type="Proteomes" id="UP000095192"/>
    </source>
</evidence>
<name>A0A1D3D7D8_9EIME</name>